<feature type="region of interest" description="Disordered" evidence="5">
    <location>
        <begin position="1770"/>
        <end position="1789"/>
    </location>
</feature>
<dbReference type="Pfam" id="PF00109">
    <property type="entry name" value="ketoacyl-synt"/>
    <property type="match status" value="1"/>
</dbReference>
<comment type="caution">
    <text evidence="4">Lacks conserved residue(s) required for the propagation of feature annotation.</text>
</comment>
<accession>A0A1C9HK94</accession>
<evidence type="ECO:0000256" key="2">
    <source>
        <dbReference type="ARBA" id="ARBA00022553"/>
    </source>
</evidence>
<evidence type="ECO:0000256" key="4">
    <source>
        <dbReference type="PROSITE-ProRule" id="PRU01363"/>
    </source>
</evidence>
<evidence type="ECO:0000256" key="5">
    <source>
        <dbReference type="SAM" id="MobiDB-lite"/>
    </source>
</evidence>
<dbReference type="InterPro" id="IPR014031">
    <property type="entry name" value="Ketoacyl_synth_C"/>
</dbReference>
<dbReference type="PANTHER" id="PTHR43775">
    <property type="entry name" value="FATTY ACID SYNTHASE"/>
    <property type="match status" value="1"/>
</dbReference>
<proteinExistence type="predicted"/>
<dbReference type="InterPro" id="IPR029058">
    <property type="entry name" value="AB_hydrolase_fold"/>
</dbReference>
<dbReference type="CDD" id="cd00833">
    <property type="entry name" value="PKS"/>
    <property type="match status" value="1"/>
</dbReference>
<dbReference type="Pfam" id="PF02801">
    <property type="entry name" value="Ketoacyl-synt_C"/>
    <property type="match status" value="1"/>
</dbReference>
<dbReference type="PROSITE" id="PS52019">
    <property type="entry name" value="PKS_MFAS_DH"/>
    <property type="match status" value="1"/>
</dbReference>
<dbReference type="Pfam" id="PF00550">
    <property type="entry name" value="PP-binding"/>
    <property type="match status" value="1"/>
</dbReference>
<evidence type="ECO:0000259" key="7">
    <source>
        <dbReference type="PROSITE" id="PS52004"/>
    </source>
</evidence>
<dbReference type="SUPFAM" id="SSF53901">
    <property type="entry name" value="Thiolase-like"/>
    <property type="match status" value="1"/>
</dbReference>
<dbReference type="Pfam" id="PF22621">
    <property type="entry name" value="CurL-like_PKS_C"/>
    <property type="match status" value="1"/>
</dbReference>
<evidence type="ECO:0000259" key="6">
    <source>
        <dbReference type="PROSITE" id="PS50075"/>
    </source>
</evidence>
<dbReference type="Pfam" id="PF00698">
    <property type="entry name" value="Acyl_transf_1"/>
    <property type="match status" value="1"/>
</dbReference>
<dbReference type="InterPro" id="IPR014030">
    <property type="entry name" value="Ketoacyl_synth_N"/>
</dbReference>
<feature type="region of interest" description="C-terminal hotdog fold" evidence="4">
    <location>
        <begin position="1481"/>
        <end position="1630"/>
    </location>
</feature>
<dbReference type="InterPro" id="IPR016035">
    <property type="entry name" value="Acyl_Trfase/lysoPLipase"/>
</dbReference>
<dbReference type="Gene3D" id="1.10.1200.10">
    <property type="entry name" value="ACP-like"/>
    <property type="match status" value="1"/>
</dbReference>
<dbReference type="SUPFAM" id="SSF47336">
    <property type="entry name" value="ACP-like"/>
    <property type="match status" value="1"/>
</dbReference>
<dbReference type="InterPro" id="IPR009081">
    <property type="entry name" value="PP-bd_ACP"/>
</dbReference>
<dbReference type="SUPFAM" id="SSF55048">
    <property type="entry name" value="Probable ACP-binding domain of malonyl-CoA ACP transacylase"/>
    <property type="match status" value="1"/>
</dbReference>
<dbReference type="GO" id="GO:0004312">
    <property type="term" value="F:fatty acid synthase activity"/>
    <property type="evidence" value="ECO:0007669"/>
    <property type="project" value="TreeGrafter"/>
</dbReference>
<dbReference type="SMART" id="SM00823">
    <property type="entry name" value="PKS_PP"/>
    <property type="match status" value="1"/>
</dbReference>
<dbReference type="NCBIfam" id="TIGR04532">
    <property type="entry name" value="PT_fungal_PKS"/>
    <property type="match status" value="1"/>
</dbReference>
<dbReference type="SUPFAM" id="SSF53474">
    <property type="entry name" value="alpha/beta-Hydrolases"/>
    <property type="match status" value="1"/>
</dbReference>
<dbReference type="SUPFAM" id="SSF52151">
    <property type="entry name" value="FabD/lysophospholipase-like"/>
    <property type="match status" value="1"/>
</dbReference>
<dbReference type="EMBL" id="KU728645">
    <property type="protein sequence ID" value="AOO87091.1"/>
    <property type="molecule type" value="Genomic_DNA"/>
</dbReference>
<keyword evidence="2" id="KW-0597">Phosphoprotein</keyword>
<keyword evidence="3" id="KW-0808">Transferase</keyword>
<evidence type="ECO:0000259" key="8">
    <source>
        <dbReference type="PROSITE" id="PS52019"/>
    </source>
</evidence>
<dbReference type="InterPro" id="IPR001031">
    <property type="entry name" value="Thioesterase"/>
</dbReference>
<dbReference type="InterPro" id="IPR050091">
    <property type="entry name" value="PKS_NRPS_Biosynth_Enz"/>
</dbReference>
<dbReference type="Gene3D" id="3.10.129.110">
    <property type="entry name" value="Polyketide synthase dehydratase"/>
    <property type="match status" value="1"/>
</dbReference>
<dbReference type="SMART" id="SM00827">
    <property type="entry name" value="PKS_AT"/>
    <property type="match status" value="1"/>
</dbReference>
<dbReference type="GO" id="GO:0031177">
    <property type="term" value="F:phosphopantetheine binding"/>
    <property type="evidence" value="ECO:0007669"/>
    <property type="project" value="InterPro"/>
</dbReference>
<dbReference type="SMART" id="SM00825">
    <property type="entry name" value="PKS_KS"/>
    <property type="match status" value="1"/>
</dbReference>
<dbReference type="Gene3D" id="3.40.366.10">
    <property type="entry name" value="Malonyl-Coenzyme A Acyl Carrier Protein, domain 2"/>
    <property type="match status" value="1"/>
</dbReference>
<dbReference type="InterPro" id="IPR036736">
    <property type="entry name" value="ACP-like_sf"/>
</dbReference>
<dbReference type="InterPro" id="IPR042104">
    <property type="entry name" value="PKS_dehydratase_sf"/>
</dbReference>
<dbReference type="InterPro" id="IPR030918">
    <property type="entry name" value="PT_fungal_PKS"/>
</dbReference>
<dbReference type="InterPro" id="IPR016036">
    <property type="entry name" value="Malonyl_transacylase_ACP-bd"/>
</dbReference>
<reference evidence="9" key="1">
    <citation type="submission" date="2016-02" db="EMBL/GenBank/DDBJ databases">
        <authorList>
            <person name="Wen L."/>
            <person name="He K."/>
            <person name="Yang H."/>
        </authorList>
    </citation>
    <scope>NUCLEOTIDE SEQUENCE</scope>
    <source>
        <strain evidence="9">NA-2</strain>
    </source>
</reference>
<sequence length="2114" mass="229424">MGSTPPTVLLFGDITDTWVHGMDYVFDQATRTPWLRYFLEDLFSAAKAEIRGMESFLQDSFGACSNFQELAQKYRNTSEEVGLVHAMLLYTVRAVLLLETANREPLLLHPGEDGRPETHLVGISGGLWNAIAVPISTNFSTLYNSSIETGRVWVRLWGLIFARSRAREDGPGAWGWAVLGTTADELEKILETFQNAKGVPSSKRAKVGFVGDRWTTIIGPPSVLGLLFSQCPELKKLPKNELAGIRGLQHTLEVSAADIDYIIGNSTLLETQLRPGFKVWGMSGDDAKPTYSSWRDLLRVAALQTLSQRLDLVQMVGELNAYLGTCQHVHVKMMGPSGHATYIVGVLKTTRHVTVDDERQSSSEGKGEGVREGGIAIVGMSGKGPGSEDMDEFWKVIETGQDCHEEIPADRMDLDEYYCAKHSPGKCTMTCRHGCFIKNPGHFDPKFFHISPREALLMEPAHRHFLMSAYEALETAGYSAGHTRTTDPNKTAVFFAQSFDDWLKVSHHALGCDAYTLQSIQRAFGPGRLAFQMKWEGPTYALDSACAGSTSAIHLACMSLLSKDIDMAVAGATTILSDPHSFVFLSKAGVLSETGNCKTYRADADGYCRADFSGALVLKRLDDAIAHNDNILAVIASSARNHSGNAPSITTSDANAQQSLFRKVLRNARLQPDDVSYIEMHGTGTQVGDKAEMGAVADVFLPRPHGKPLTVGAIKANIGHSEAAAGLSSVLKSVLMLQKGIIPPQAGMPHAMNPNVLEILGDNSGVVIPTKVTEFKAADGKPKRILINNFDAAVSSLPYTCCVVDKTIKLIVTISCLQGGNASVIIEEYKQDAAKIARKKQPDARSSHVITISARTPSSHLANMRRLAAWLRANPNARIQDVAYSTTARRVHHPLRFALAASTLQEAISKLEAGIQRTTSSTKKSAAPPVVFVFTGQGSHYAGMGSELYRTSPVFRKTADLCAAICTSYQFPPFLDIITTDAIDMSTKNAAQVQLALVTLQISLTAFWRSSAGIEAAMVMGHSLGEYAALHAAGVLSLTDTLYLVGQRARLLLERCEPNSYAMLSVSASAGAIVRDHLAGLKDSCGVACINSPVATVISGKGEDLTRIQTNMTTQDANTRTKMLPMPFAFHSAQMDAILPDYKALASGVSYLPPEIPVASTLLASVVDVPGVFGEDYLAQQTRQAVNFHGALDAVKSALKNDEPFWLEIGPGPVCTSFVRATLSPPTTSISHTIDANSSNWTSVSRTLTAAYTSGIDVDWLALHRPYESNLELLALPTYAWDVKNYWITHTDKNSGEMVPAATANSVSPEPFLTTTAQYLVRKALTPAGQIQVTFRAGISDHGFMGVIDGHRMQQIGLASGTVFCDAAATVAKYALEYSGGKTGVTASHLTFHDPKLLAPLTRDLVGIDGDLHTTVIMESASADVILATFKATSKSGESYDLGSVTVKYRSPDKAQAELDRVSFFIKAKMDDRIRLSKEGSGHRMLPDVFFALFANAVEFSPDFRGVQEAYVAGDYQEAAATIKIRPDPTGTRFTWSPYWGEALLHLAGFMVNGNPNTPQELTYALMGYDSIEQLAPIQPDKEYLTYTRISRWEGTTAFCAAYVFDPQTSRIVMQALDLRYQQFKRTTWRYILGTKPHAAAAGHQDAIPKSVSLPTARKTAMVHENLSDASMATVPMKQQRVSKAQDKAKEEETPSKGEFQVILDTLASATGSDRSEFTDDTEIVEIGVDSIMAIEIVAAVKEKGINMPATFVFEYHTIGDLRRAFGGGVPEDADTNDTSATASRGDDDSFLSVTPDDLSVSVTPASSLVHVEKEDLSTLGPAPSVRITLLQGSPEAGSIPLYLIPDGTGTVASFIHLRPFKSNQPVYGIDSPYLRCPSRMNGEVSIEDVAKLVVDALVKAHSKGPFMIGGYSVGCFVAFEISRELARAGHTVEGLLLIDMPCPRSRAMDQGKLLAEADVSEAVLEGIVSRDGQWSSFESSRDHMRQFFLAMNKYSPAPMTTAERPAKTAVIWAERGLVNRMANNPTRMQKLESQGVPTRSYPGFMEDPKLGTFACHVPDKGKENLGPNGWERYTGGDVMALSVNCDHFELPIPGHVHLLQAEMDKALAYFSSD</sequence>
<dbReference type="Pfam" id="PF16073">
    <property type="entry name" value="SAT"/>
    <property type="match status" value="1"/>
</dbReference>
<keyword evidence="1" id="KW-0596">Phosphopantetheine</keyword>
<feature type="region of interest" description="N-terminal hotdog fold" evidence="4">
    <location>
        <begin position="1318"/>
        <end position="1452"/>
    </location>
</feature>
<name>A0A1C9HK94_9PLEO</name>
<protein>
    <submittedName>
        <fullName evidence="9">Polyketide synthase</fullName>
    </submittedName>
</protein>
<dbReference type="GO" id="GO:0044550">
    <property type="term" value="P:secondary metabolite biosynthetic process"/>
    <property type="evidence" value="ECO:0007669"/>
    <property type="project" value="TreeGrafter"/>
</dbReference>
<dbReference type="PROSITE" id="PS50075">
    <property type="entry name" value="CARRIER"/>
    <property type="match status" value="1"/>
</dbReference>
<dbReference type="SMART" id="SM01294">
    <property type="entry name" value="PKS_PP_betabranch"/>
    <property type="match status" value="1"/>
</dbReference>
<dbReference type="PROSITE" id="PS52004">
    <property type="entry name" value="KS3_2"/>
    <property type="match status" value="1"/>
</dbReference>
<dbReference type="PROSITE" id="PS00012">
    <property type="entry name" value="PHOSPHOPANTETHEINE"/>
    <property type="match status" value="1"/>
</dbReference>
<dbReference type="Pfam" id="PF00975">
    <property type="entry name" value="Thioesterase"/>
    <property type="match status" value="1"/>
</dbReference>
<dbReference type="InterPro" id="IPR006162">
    <property type="entry name" value="Ppantetheine_attach_site"/>
</dbReference>
<dbReference type="InterPro" id="IPR049900">
    <property type="entry name" value="PKS_mFAS_DH"/>
</dbReference>
<dbReference type="InterPro" id="IPR020806">
    <property type="entry name" value="PKS_PP-bd"/>
</dbReference>
<dbReference type="Gene3D" id="3.40.50.1820">
    <property type="entry name" value="alpha/beta hydrolase"/>
    <property type="match status" value="1"/>
</dbReference>
<gene>
    <name evidence="9" type="primary">PKS3</name>
</gene>
<dbReference type="GO" id="GO:0006633">
    <property type="term" value="P:fatty acid biosynthetic process"/>
    <property type="evidence" value="ECO:0007669"/>
    <property type="project" value="TreeGrafter"/>
</dbReference>
<dbReference type="InterPro" id="IPR001227">
    <property type="entry name" value="Ac_transferase_dom_sf"/>
</dbReference>
<evidence type="ECO:0000313" key="9">
    <source>
        <dbReference type="EMBL" id="AOO87091.1"/>
    </source>
</evidence>
<organism evidence="9">
    <name type="scientific">Alternaria alternantherae</name>
    <dbReference type="NCBI Taxonomy" id="1187899"/>
    <lineage>
        <taxon>Eukaryota</taxon>
        <taxon>Fungi</taxon>
        <taxon>Dikarya</taxon>
        <taxon>Ascomycota</taxon>
        <taxon>Pezizomycotina</taxon>
        <taxon>Dothideomycetes</taxon>
        <taxon>Pleosporomycetidae</taxon>
        <taxon>Pleosporales</taxon>
        <taxon>Pleosporineae</taxon>
        <taxon>Pleosporaceae</taxon>
        <taxon>Alternaria</taxon>
        <taxon>Alternaria sect. Alternantherae</taxon>
    </lineage>
</organism>
<dbReference type="InterPro" id="IPR016039">
    <property type="entry name" value="Thiolase-like"/>
</dbReference>
<feature type="domain" description="Carrier" evidence="6">
    <location>
        <begin position="1694"/>
        <end position="1770"/>
    </location>
</feature>
<dbReference type="PANTHER" id="PTHR43775:SF37">
    <property type="entry name" value="SI:DKEY-61P9.11"/>
    <property type="match status" value="1"/>
</dbReference>
<dbReference type="InterPro" id="IPR020841">
    <property type="entry name" value="PKS_Beta-ketoAc_synthase_dom"/>
</dbReference>
<evidence type="ECO:0000256" key="3">
    <source>
        <dbReference type="ARBA" id="ARBA00022679"/>
    </source>
</evidence>
<dbReference type="InterPro" id="IPR014043">
    <property type="entry name" value="Acyl_transferase_dom"/>
</dbReference>
<feature type="domain" description="PKS/mFAS DH" evidence="8">
    <location>
        <begin position="1318"/>
        <end position="1630"/>
    </location>
</feature>
<evidence type="ECO:0000256" key="1">
    <source>
        <dbReference type="ARBA" id="ARBA00022450"/>
    </source>
</evidence>
<dbReference type="Gene3D" id="3.40.47.10">
    <property type="match status" value="1"/>
</dbReference>
<dbReference type="InterPro" id="IPR032088">
    <property type="entry name" value="SAT"/>
</dbReference>
<feature type="domain" description="Ketosynthase family 3 (KS3)" evidence="7">
    <location>
        <begin position="372"/>
        <end position="770"/>
    </location>
</feature>
<dbReference type="Gene3D" id="3.30.70.3290">
    <property type="match status" value="1"/>
</dbReference>